<accession>A0ACB8EEJ4</accession>
<reference evidence="1" key="1">
    <citation type="submission" date="2021-08" db="EMBL/GenBank/DDBJ databases">
        <title>The first chromosome-level gecko genome reveals the dynamic sex chromosomes of Neotropical dwarf geckos (Sphaerodactylidae: Sphaerodactylus).</title>
        <authorList>
            <person name="Pinto B.J."/>
            <person name="Keating S.E."/>
            <person name="Gamble T."/>
        </authorList>
    </citation>
    <scope>NUCLEOTIDE SEQUENCE</scope>
    <source>
        <strain evidence="1">TG3544</strain>
    </source>
</reference>
<evidence type="ECO:0000313" key="1">
    <source>
        <dbReference type="EMBL" id="KAH7990837.1"/>
    </source>
</evidence>
<gene>
    <name evidence="1" type="ORF">K3G42_011993</name>
</gene>
<dbReference type="Proteomes" id="UP000827872">
    <property type="component" value="Linkage Group LG16"/>
</dbReference>
<proteinExistence type="predicted"/>
<evidence type="ECO:0000313" key="2">
    <source>
        <dbReference type="Proteomes" id="UP000827872"/>
    </source>
</evidence>
<organism evidence="1 2">
    <name type="scientific">Sphaerodactylus townsendi</name>
    <dbReference type="NCBI Taxonomy" id="933632"/>
    <lineage>
        <taxon>Eukaryota</taxon>
        <taxon>Metazoa</taxon>
        <taxon>Chordata</taxon>
        <taxon>Craniata</taxon>
        <taxon>Vertebrata</taxon>
        <taxon>Euteleostomi</taxon>
        <taxon>Lepidosauria</taxon>
        <taxon>Squamata</taxon>
        <taxon>Bifurcata</taxon>
        <taxon>Gekkota</taxon>
        <taxon>Sphaerodactylidae</taxon>
        <taxon>Sphaerodactylus</taxon>
    </lineage>
</organism>
<protein>
    <submittedName>
        <fullName evidence="1">Uncharacterized protein</fullName>
    </submittedName>
</protein>
<comment type="caution">
    <text evidence="1">The sequence shown here is derived from an EMBL/GenBank/DDBJ whole genome shotgun (WGS) entry which is preliminary data.</text>
</comment>
<keyword evidence="2" id="KW-1185">Reference proteome</keyword>
<sequence length="1014" mass="111483">MATDLSEADPAHRKTLALLTAAPLDKFSEKAEDDTMPIRRAVNSSARETPPKSKPAEAEEAKPEPDVSSEESASTVEERGNETPSATKEEKDAAKEKEKKVKKTIPAWATLSASQLARAQKQTQMAASSRPKMDAILIEAIKACYQKGGASVVAIRKYIIHKYPSLELERRGYLLKQALKRELERGVIRQVKGKGASGSFVVTPNSGKTAPKSRERKRSTSASGPEQQVKLEDVLPLAFTRLCEPKEASYSLIKKYVSQYYPKLKVDVRPQLLKNALQRAVEKGQLEQITGKGASGTFQLKKSGEKPLLGGSLMEDAILSAIAAMNEPKTCSTTALKKYVLEKHPGTNTSLQVHLLKRTLQKCEKNGWMEQISGKGFSGTFQLCFPYYPSPGVLFPDKQKEDSSEEEEEESESEEEESEEEESEEEEPPPKKRVQKRPPPKARNRAPPVKRREAKPKPRKAPTVRRGKASPPPPAAKTPAKKAKPTPHAVAPRSLCACDPAPKKPAVKPWGREVTGAAELPGRGRLSGNAAGGRGRVTRGGGRAWLRAGDAHLGAGGRAPPQPPAAMKKQPPPPQLSAGRAPEATVATQQQQQRGSGGGSSRVTAKLVEYVGSFLVEDAELQRQVAAIQQQLQRLKECPRRRPVILKFCLQGLKMYSTEGEVLLMAHDLKRILYSTWTPAECQFAFVARNPSSPPGKLFCHLFVGGEPCEVQTLHLLLCRSFQIYYLLLHPEEQDWAPSGPAPREPGGLPGATSTDSRVVWESLSPEEVSQNVNALVSFRRLPCPADFASSVSVRERLDLEERSSLVGPRPGNLYCSPILVRKKAIRSKVLRSGAYRGCTFEAQLQQSAREMFHTSCDGRASRGSLAYLPDSESSLMENVWSFAGIDRDAGLTLLRNDVLGAFLLWAEPGSSNQWCLMVRTRCGVIPYQIYRSQLGKYSVEHLNVEFPSMEALLDHYSGMKGGLFCSLAAGRANHCYEEQDYLAENEWRGQQSRRQASWLYSASKSLAVQPELG</sequence>
<name>A0ACB8EEJ4_9SAUR</name>
<dbReference type="EMBL" id="CM037629">
    <property type="protein sequence ID" value="KAH7990837.1"/>
    <property type="molecule type" value="Genomic_DNA"/>
</dbReference>